<dbReference type="Proteomes" id="UP001151002">
    <property type="component" value="Unassembled WGS sequence"/>
</dbReference>
<keyword evidence="2" id="KW-1185">Reference proteome</keyword>
<accession>A0ABT4AX65</accession>
<evidence type="ECO:0000313" key="1">
    <source>
        <dbReference type="EMBL" id="MCY1138811.1"/>
    </source>
</evidence>
<gene>
    <name evidence="1" type="ORF">OWR29_12455</name>
</gene>
<dbReference type="SUPFAM" id="SSF56059">
    <property type="entry name" value="Glutathione synthetase ATP-binding domain-like"/>
    <property type="match status" value="1"/>
</dbReference>
<proteinExistence type="predicted"/>
<sequence length="301" mass="32292">MTAAFPTPATRERSRVALVTCEIFPDLWEGDFPLRDALRSRGVEVDAVGWADAGADWDSYDLAVIRSPWDYVARRDQFVAWAHSVPRLLNPAGVLEWNTDKRYLAELANAGLPVTPTEFVGPGEQWEPPADGEWVVKPTVSAGSQDTGRYRLPAQQALAEAHVTRLTAAGRTAMIQPYLAAVDETGETALIYLPDAGGALTYSHAIRKGAMLTGPDEGAIAPGSERIDPRTATAAERAVAERVLEAVPGGAGRLLYARIDLIPGSDGSPLLVELELTEPTLFLKEGGDAADRLAEAVIARL</sequence>
<dbReference type="PANTHER" id="PTHR39217:SF1">
    <property type="entry name" value="GLUTATHIONE SYNTHETASE"/>
    <property type="match status" value="1"/>
</dbReference>
<dbReference type="InterPro" id="IPR053191">
    <property type="entry name" value="DcsG_Biosynth_Enzyme"/>
</dbReference>
<reference evidence="1" key="1">
    <citation type="submission" date="2022-11" db="EMBL/GenBank/DDBJ databases">
        <authorList>
            <person name="Somphong A."/>
            <person name="Phongsopitanun W."/>
        </authorList>
    </citation>
    <scope>NUCLEOTIDE SEQUENCE</scope>
    <source>
        <strain evidence="1">Pm04-4</strain>
    </source>
</reference>
<dbReference type="EMBL" id="JAPNTZ010000004">
    <property type="protein sequence ID" value="MCY1138811.1"/>
    <property type="molecule type" value="Genomic_DNA"/>
</dbReference>
<comment type="caution">
    <text evidence="1">The sequence shown here is derived from an EMBL/GenBank/DDBJ whole genome shotgun (WGS) entry which is preliminary data.</text>
</comment>
<evidence type="ECO:0008006" key="3">
    <source>
        <dbReference type="Google" id="ProtNLM"/>
    </source>
</evidence>
<dbReference type="PANTHER" id="PTHR39217">
    <property type="match status" value="1"/>
</dbReference>
<name>A0ABT4AX65_9ACTN</name>
<dbReference type="RefSeq" id="WP_267562851.1">
    <property type="nucleotide sequence ID" value="NZ_JAPNTZ010000004.1"/>
</dbReference>
<evidence type="ECO:0000313" key="2">
    <source>
        <dbReference type="Proteomes" id="UP001151002"/>
    </source>
</evidence>
<protein>
    <recommendedName>
        <fullName evidence="3">ATP-grasp domain-containing protein</fullName>
    </recommendedName>
</protein>
<organism evidence="1 2">
    <name type="scientific">Paractinoplanes pyxinae</name>
    <dbReference type="NCBI Taxonomy" id="2997416"/>
    <lineage>
        <taxon>Bacteria</taxon>
        <taxon>Bacillati</taxon>
        <taxon>Actinomycetota</taxon>
        <taxon>Actinomycetes</taxon>
        <taxon>Micromonosporales</taxon>
        <taxon>Micromonosporaceae</taxon>
        <taxon>Paractinoplanes</taxon>
    </lineage>
</organism>